<reference evidence="1" key="1">
    <citation type="submission" date="2016-12" db="EMBL/GenBank/DDBJ databases">
        <title>Discovery of methanogenic haloarchaea.</title>
        <authorList>
            <person name="Sorokin D.Y."/>
            <person name="Makarova K.S."/>
            <person name="Abbas B."/>
            <person name="Ferrer M."/>
            <person name="Golyshin P.N."/>
        </authorList>
    </citation>
    <scope>NUCLEOTIDE SEQUENCE [LARGE SCALE GENOMIC DNA]</scope>
    <source>
        <strain evidence="1">HMET1</strain>
    </source>
</reference>
<sequence length="543" mass="58907">MTKKILALTVISAFVISIISVGMAPITTATNGSYTKTLTADGDELGEVRVTDDGYNMSIEFTVTDSDWCFTETMISIESYYNENVIHSPCKDTYTYVVNIDDQGIPRGETVEITAEATIKDKITKETLYLTDSGLETGDGLDAKLFEVEVNETENKAYLTHLKDLAGFDQVDALACSADGKQIYAIEKFTEHLGVYNVTDGSFTDLGEISGLPEDQVVLAAFSPNNDLLYVAGDNTDQLYTIDVTQQTLTADSIGEVEKSTGGNLDIQGADLVFAADGTLYIWVNPSTLYKVEDVTDPSAKAVNMGSPSQDYYFTGLAILEAGTGDLVASVHSDGDHSPIYVLDPTTANVGNAYNTYLGTDEYQVGYGDMTVGELTDVREASTEIMYDVPGETFDCEIYAGAGQNDITKATHVGNITVDVMSQEITITLFEGFGLKEAHLYVGEEALPMRENPGKGRGDSYTVAPGQFPYKAENLDGAMTYTFQNVTELDEDAHFILHVELTNGETGFAHCDDPTTFTDASEGDIQRWGWTNLVSDNINLGND</sequence>
<keyword evidence="2" id="KW-1185">Reference proteome</keyword>
<organism evidence="1 2">
    <name type="scientific">Methanohalarchaeum thermophilum</name>
    <dbReference type="NCBI Taxonomy" id="1903181"/>
    <lineage>
        <taxon>Archaea</taxon>
        <taxon>Methanobacteriati</taxon>
        <taxon>Methanobacteriota</taxon>
        <taxon>Methanonatronarchaeia</taxon>
        <taxon>Methanonatronarchaeales</taxon>
        <taxon>Methanonatronarchaeaceae</taxon>
        <taxon>Candidatus Methanohalarchaeum</taxon>
    </lineage>
</organism>
<name>A0A1Q6DX95_METT1</name>
<accession>A0A1Q6DX95</accession>
<dbReference type="InParanoid" id="A0A1Q6DX95"/>
<evidence type="ECO:0000313" key="2">
    <source>
        <dbReference type="Proteomes" id="UP000185744"/>
    </source>
</evidence>
<protein>
    <submittedName>
        <fullName evidence="1">Beta-propeller repeat protein</fullName>
    </submittedName>
</protein>
<gene>
    <name evidence="1" type="ORF">BTN85_1437</name>
</gene>
<proteinExistence type="predicted"/>
<dbReference type="InterPro" id="IPR015943">
    <property type="entry name" value="WD40/YVTN_repeat-like_dom_sf"/>
</dbReference>
<dbReference type="AlphaFoldDB" id="A0A1Q6DX95"/>
<dbReference type="Gene3D" id="2.130.10.10">
    <property type="entry name" value="YVTN repeat-like/Quinoprotein amine dehydrogenase"/>
    <property type="match status" value="1"/>
</dbReference>
<dbReference type="InterPro" id="IPR011044">
    <property type="entry name" value="Quino_amine_DH_bsu"/>
</dbReference>
<comment type="caution">
    <text evidence="1">The sequence shown here is derived from an EMBL/GenBank/DDBJ whole genome shotgun (WGS) entry which is preliminary data.</text>
</comment>
<dbReference type="SUPFAM" id="SSF50969">
    <property type="entry name" value="YVTN repeat-like/Quinoprotein amine dehydrogenase"/>
    <property type="match status" value="1"/>
</dbReference>
<evidence type="ECO:0000313" key="1">
    <source>
        <dbReference type="EMBL" id="OKY78932.1"/>
    </source>
</evidence>
<dbReference type="EMBL" id="MSDW01000001">
    <property type="protein sequence ID" value="OKY78932.1"/>
    <property type="molecule type" value="Genomic_DNA"/>
</dbReference>
<dbReference type="Proteomes" id="UP000185744">
    <property type="component" value="Unassembled WGS sequence"/>
</dbReference>